<dbReference type="SMART" id="SM00369">
    <property type="entry name" value="LRR_TYP"/>
    <property type="match status" value="8"/>
</dbReference>
<name>A0ABD0UTY6_DENTH</name>
<sequence>MGPSLETVNGVVEEIMRIHRSLPARPTIDEVEAATVLLHHVDREEQVQVDVISKQKKAFEVPDEIFFILQEMQKKSVYFQCKEQKREALQLLELHNIHILFDELIQQASTCLPMASQGSASSNSMPSTSMNSIGNIASNSKANFSSLGAVNGSNKEFARSSERITRDDSYVKKAKSAVSEDEYSDLNLHRGLFLNSAPSSRLAPISVEEYGKLSLIKLASLIEVSAKNGTQNLNLKNKLMDQVGWIPDTIEKLLGMVTLDLSENRLVALPTTISALTSLTKLDLHSNQVAELPDTIGDLISLLHLNLFGNQLTSLPSSVGKLQHLQDLDLSSNQLLMLPDVIGNLVNLKKLNVETNNLEEFPYTIGNCIFLEELRADYNRLKALPEAIGKLESLQVLTVRYNNIKGLPTTMASLTKLKEVDASFNELESIPESLCLATSLTKLNIGNNFANLLSLPRSIGNLEMLEELDVSNNQIRVLPDSFGMLSQLRMLHAEENPLEAAVQYMAELVTKRDETSQETKTRNSWSDCCFFSTPTKIKSDG</sequence>
<feature type="domain" description="Disease resistance R13L4/SHOC-2-like LRR" evidence="5">
    <location>
        <begin position="295"/>
        <end position="375"/>
    </location>
</feature>
<dbReference type="PROSITE" id="PS51450">
    <property type="entry name" value="LRR"/>
    <property type="match status" value="3"/>
</dbReference>
<evidence type="ECO:0000256" key="1">
    <source>
        <dbReference type="ARBA" id="ARBA00022614"/>
    </source>
</evidence>
<evidence type="ECO:0000256" key="3">
    <source>
        <dbReference type="ARBA" id="ARBA00023786"/>
    </source>
</evidence>
<dbReference type="InterPro" id="IPR055414">
    <property type="entry name" value="LRR_R13L4/SHOC2-like"/>
</dbReference>
<comment type="similarity">
    <text evidence="3">Belongs to the SHOC2 family.</text>
</comment>
<dbReference type="PANTHER" id="PTHR48051">
    <property type="match status" value="1"/>
</dbReference>
<evidence type="ECO:0000313" key="7">
    <source>
        <dbReference type="Proteomes" id="UP001552299"/>
    </source>
</evidence>
<dbReference type="PANTHER" id="PTHR48051:SF54">
    <property type="entry name" value="LEUCINE-RICH REPEAT-CONTAINING PROTEIN"/>
    <property type="match status" value="1"/>
</dbReference>
<keyword evidence="2" id="KW-0677">Repeat</keyword>
<dbReference type="PRINTS" id="PR00019">
    <property type="entry name" value="LEURICHRPT"/>
</dbReference>
<comment type="caution">
    <text evidence="6">The sequence shown here is derived from an EMBL/GenBank/DDBJ whole genome shotgun (WGS) entry which is preliminary data.</text>
</comment>
<dbReference type="SMART" id="SM00364">
    <property type="entry name" value="LRR_BAC"/>
    <property type="match status" value="10"/>
</dbReference>
<reference evidence="6 7" key="1">
    <citation type="journal article" date="2024" name="Plant Biotechnol. J.">
        <title>Dendrobium thyrsiflorum genome and its molecular insights into genes involved in important horticultural traits.</title>
        <authorList>
            <person name="Chen B."/>
            <person name="Wang J.Y."/>
            <person name="Zheng P.J."/>
            <person name="Li K.L."/>
            <person name="Liang Y.M."/>
            <person name="Chen X.F."/>
            <person name="Zhang C."/>
            <person name="Zhao X."/>
            <person name="He X."/>
            <person name="Zhang G.Q."/>
            <person name="Liu Z.J."/>
            <person name="Xu Q."/>
        </authorList>
    </citation>
    <scope>NUCLEOTIDE SEQUENCE [LARGE SCALE GENOMIC DNA]</scope>
    <source>
        <strain evidence="6">GZMU011</strain>
    </source>
</reference>
<protein>
    <recommendedName>
        <fullName evidence="5">Disease resistance R13L4/SHOC-2-like LRR domain-containing protein</fullName>
    </recommendedName>
</protein>
<dbReference type="FunFam" id="3.80.10.10:FF:000405">
    <property type="entry name" value="Plant intracellular Ras-group-related LRR protein 4"/>
    <property type="match status" value="1"/>
</dbReference>
<dbReference type="Pfam" id="PF13855">
    <property type="entry name" value="LRR_8"/>
    <property type="match status" value="1"/>
</dbReference>
<dbReference type="Proteomes" id="UP001552299">
    <property type="component" value="Unassembled WGS sequence"/>
</dbReference>
<dbReference type="Gene3D" id="3.80.10.10">
    <property type="entry name" value="Ribonuclease Inhibitor"/>
    <property type="match status" value="3"/>
</dbReference>
<dbReference type="EMBL" id="JANQDX010000011">
    <property type="protein sequence ID" value="KAL0915950.1"/>
    <property type="molecule type" value="Genomic_DNA"/>
</dbReference>
<evidence type="ECO:0000256" key="4">
    <source>
        <dbReference type="ARBA" id="ARBA00037519"/>
    </source>
</evidence>
<dbReference type="SUPFAM" id="SSF52058">
    <property type="entry name" value="L domain-like"/>
    <property type="match status" value="1"/>
</dbReference>
<dbReference type="Pfam" id="PF23598">
    <property type="entry name" value="LRR_14"/>
    <property type="match status" value="1"/>
</dbReference>
<keyword evidence="1" id="KW-0433">Leucine-rich repeat</keyword>
<gene>
    <name evidence="6" type="ORF">M5K25_013421</name>
</gene>
<comment type="function">
    <text evidence="4">Leucine-rich repeat protein that likely mediates protein interactions, possibly in the context of signal transduction.</text>
</comment>
<proteinExistence type="inferred from homology"/>
<accession>A0ABD0UTY6</accession>
<evidence type="ECO:0000313" key="6">
    <source>
        <dbReference type="EMBL" id="KAL0915950.1"/>
    </source>
</evidence>
<evidence type="ECO:0000259" key="5">
    <source>
        <dbReference type="Pfam" id="PF23598"/>
    </source>
</evidence>
<keyword evidence="7" id="KW-1185">Reference proteome</keyword>
<evidence type="ECO:0000256" key="2">
    <source>
        <dbReference type="ARBA" id="ARBA00022737"/>
    </source>
</evidence>
<dbReference type="InterPro" id="IPR003591">
    <property type="entry name" value="Leu-rich_rpt_typical-subtyp"/>
</dbReference>
<dbReference type="InterPro" id="IPR032675">
    <property type="entry name" value="LRR_dom_sf"/>
</dbReference>
<dbReference type="InterPro" id="IPR050216">
    <property type="entry name" value="LRR_domain-containing"/>
</dbReference>
<dbReference type="InterPro" id="IPR001611">
    <property type="entry name" value="Leu-rich_rpt"/>
</dbReference>
<organism evidence="6 7">
    <name type="scientific">Dendrobium thyrsiflorum</name>
    <name type="common">Pinecone-like raceme dendrobium</name>
    <name type="synonym">Orchid</name>
    <dbReference type="NCBI Taxonomy" id="117978"/>
    <lineage>
        <taxon>Eukaryota</taxon>
        <taxon>Viridiplantae</taxon>
        <taxon>Streptophyta</taxon>
        <taxon>Embryophyta</taxon>
        <taxon>Tracheophyta</taxon>
        <taxon>Spermatophyta</taxon>
        <taxon>Magnoliopsida</taxon>
        <taxon>Liliopsida</taxon>
        <taxon>Asparagales</taxon>
        <taxon>Orchidaceae</taxon>
        <taxon>Epidendroideae</taxon>
        <taxon>Malaxideae</taxon>
        <taxon>Dendrobiinae</taxon>
        <taxon>Dendrobium</taxon>
    </lineage>
</organism>
<dbReference type="AlphaFoldDB" id="A0ABD0UTY6"/>